<feature type="domain" description="KIB1-4 beta-propeller" evidence="1">
    <location>
        <begin position="49"/>
        <end position="232"/>
    </location>
</feature>
<evidence type="ECO:0000313" key="2">
    <source>
        <dbReference type="EMBL" id="KAK3038936.1"/>
    </source>
</evidence>
<dbReference type="EMBL" id="JAVXUP010000087">
    <property type="protein sequence ID" value="KAK3038936.1"/>
    <property type="molecule type" value="Genomic_DNA"/>
</dbReference>
<dbReference type="PANTHER" id="PTHR44259:SF37">
    <property type="entry name" value="DUF1618 DOMAIN-CONTAINING PROTEIN"/>
    <property type="match status" value="1"/>
</dbReference>
<evidence type="ECO:0000313" key="3">
    <source>
        <dbReference type="Proteomes" id="UP001188597"/>
    </source>
</evidence>
<gene>
    <name evidence="2" type="ORF">RJ639_027564</name>
</gene>
<organism evidence="2 3">
    <name type="scientific">Escallonia herrerae</name>
    <dbReference type="NCBI Taxonomy" id="1293975"/>
    <lineage>
        <taxon>Eukaryota</taxon>
        <taxon>Viridiplantae</taxon>
        <taxon>Streptophyta</taxon>
        <taxon>Embryophyta</taxon>
        <taxon>Tracheophyta</taxon>
        <taxon>Spermatophyta</taxon>
        <taxon>Magnoliopsida</taxon>
        <taxon>eudicotyledons</taxon>
        <taxon>Gunneridae</taxon>
        <taxon>Pentapetalae</taxon>
        <taxon>asterids</taxon>
        <taxon>campanulids</taxon>
        <taxon>Escalloniales</taxon>
        <taxon>Escalloniaceae</taxon>
        <taxon>Escallonia</taxon>
    </lineage>
</organism>
<dbReference type="Pfam" id="PF03478">
    <property type="entry name" value="Beta-prop_KIB1-4"/>
    <property type="match status" value="1"/>
</dbReference>
<accession>A0AA88X3I0</accession>
<proteinExistence type="predicted"/>
<dbReference type="Proteomes" id="UP001188597">
    <property type="component" value="Unassembled WGS sequence"/>
</dbReference>
<evidence type="ECO:0000259" key="1">
    <source>
        <dbReference type="Pfam" id="PF03478"/>
    </source>
</evidence>
<dbReference type="InterPro" id="IPR005174">
    <property type="entry name" value="KIB1-4_b-propeller"/>
</dbReference>
<sequence length="271" mass="31815">MLENILEGDGDASGGVQMCYTRGILHMDLRLSCQKTQVLTWRRTQWWSWQYKESVTELAFCKPGDREWTDLEDQKLGEYGDVAYSHRDQLFYALKLDGNELEGWDLKDPSSPKRNEFGNKTWRSLMTGLTYYQRRLRDASARAEYVLESPFGDKRLLVVHRFTNLIDEDDETFETWSFDVYEVDLETKAWVRLKSLGNCVLFLGCNQSFSLSATDFPELRPNSIYFTGDFNHIFCCTKFSFPDSYDMEFPRRQMLCSKVAIWESTTWKIAL</sequence>
<comment type="caution">
    <text evidence="2">The sequence shown here is derived from an EMBL/GenBank/DDBJ whole genome shotgun (WGS) entry which is preliminary data.</text>
</comment>
<dbReference type="InterPro" id="IPR050942">
    <property type="entry name" value="F-box_BR-signaling"/>
</dbReference>
<name>A0AA88X3I0_9ASTE</name>
<protein>
    <recommendedName>
        <fullName evidence="1">KIB1-4 beta-propeller domain-containing protein</fullName>
    </recommendedName>
</protein>
<keyword evidence="3" id="KW-1185">Reference proteome</keyword>
<reference evidence="2" key="1">
    <citation type="submission" date="2022-12" db="EMBL/GenBank/DDBJ databases">
        <title>Draft genome assemblies for two species of Escallonia (Escalloniales).</title>
        <authorList>
            <person name="Chanderbali A."/>
            <person name="Dervinis C."/>
            <person name="Anghel I."/>
            <person name="Soltis D."/>
            <person name="Soltis P."/>
            <person name="Zapata F."/>
        </authorList>
    </citation>
    <scope>NUCLEOTIDE SEQUENCE</scope>
    <source>
        <strain evidence="2">UCBG64.0493</strain>
        <tissue evidence="2">Leaf</tissue>
    </source>
</reference>
<dbReference type="AlphaFoldDB" id="A0AA88X3I0"/>
<dbReference type="PANTHER" id="PTHR44259">
    <property type="entry name" value="OS07G0183000 PROTEIN-RELATED"/>
    <property type="match status" value="1"/>
</dbReference>